<dbReference type="RefSeq" id="WP_232497690.1">
    <property type="nucleotide sequence ID" value="NZ_BAAANH010000004.1"/>
</dbReference>
<dbReference type="InterPro" id="IPR007301">
    <property type="entry name" value="DoxD"/>
</dbReference>
<keyword evidence="4" id="KW-1185">Reference proteome</keyword>
<protein>
    <recommendedName>
        <fullName evidence="2">TQO small subunit DoxD domain-containing protein</fullName>
    </recommendedName>
</protein>
<evidence type="ECO:0000259" key="2">
    <source>
        <dbReference type="Pfam" id="PF04173"/>
    </source>
</evidence>
<accession>A0ABP4WWX4</accession>
<feature type="transmembrane region" description="Helical" evidence="1">
    <location>
        <begin position="83"/>
        <end position="100"/>
    </location>
</feature>
<name>A0ABP4WWX4_9MICO</name>
<keyword evidence="1" id="KW-0472">Membrane</keyword>
<organism evidence="3 4">
    <name type="scientific">Agromyces humatus</name>
    <dbReference type="NCBI Taxonomy" id="279573"/>
    <lineage>
        <taxon>Bacteria</taxon>
        <taxon>Bacillati</taxon>
        <taxon>Actinomycetota</taxon>
        <taxon>Actinomycetes</taxon>
        <taxon>Micrococcales</taxon>
        <taxon>Microbacteriaceae</taxon>
        <taxon>Agromyces</taxon>
    </lineage>
</organism>
<feature type="transmembrane region" description="Helical" evidence="1">
    <location>
        <begin position="132"/>
        <end position="153"/>
    </location>
</feature>
<gene>
    <name evidence="3" type="ORF">GCM10009747_21140</name>
</gene>
<keyword evidence="1" id="KW-0812">Transmembrane</keyword>
<reference evidence="4" key="1">
    <citation type="journal article" date="2019" name="Int. J. Syst. Evol. Microbiol.">
        <title>The Global Catalogue of Microorganisms (GCM) 10K type strain sequencing project: providing services to taxonomists for standard genome sequencing and annotation.</title>
        <authorList>
            <consortium name="The Broad Institute Genomics Platform"/>
            <consortium name="The Broad Institute Genome Sequencing Center for Infectious Disease"/>
            <person name="Wu L."/>
            <person name="Ma J."/>
        </authorList>
    </citation>
    <scope>NUCLEOTIDE SEQUENCE [LARGE SCALE GENOMIC DNA]</scope>
    <source>
        <strain evidence="4">JCM 14319</strain>
    </source>
</reference>
<evidence type="ECO:0000313" key="3">
    <source>
        <dbReference type="EMBL" id="GAA1761750.1"/>
    </source>
</evidence>
<feature type="transmembrane region" description="Helical" evidence="1">
    <location>
        <begin position="51"/>
        <end position="71"/>
    </location>
</feature>
<feature type="transmembrane region" description="Helical" evidence="1">
    <location>
        <begin position="20"/>
        <end position="39"/>
    </location>
</feature>
<dbReference type="Pfam" id="PF04173">
    <property type="entry name" value="DoxD"/>
    <property type="match status" value="1"/>
</dbReference>
<keyword evidence="1" id="KW-1133">Transmembrane helix</keyword>
<sequence>MTAAMHDPPAGPLASGLSRGLLSVVRIGVAVMWIQNVAWKRPPDFGRADDNGLFFWAGQAVEFPVFPPYSAFVEVLFLPSIEVVGWIILLVEGGLGAFLLIGLATRFWAVVGLAQTLAITLSVLNAPHEWHWSYYLMFLAHLAIFATAAGRWFGLDGVLRPAWSRSSGRLARAMVRLS</sequence>
<proteinExistence type="predicted"/>
<feature type="domain" description="TQO small subunit DoxD" evidence="2">
    <location>
        <begin position="23"/>
        <end position="164"/>
    </location>
</feature>
<feature type="transmembrane region" description="Helical" evidence="1">
    <location>
        <begin position="107"/>
        <end position="126"/>
    </location>
</feature>
<dbReference type="EMBL" id="BAAANH010000004">
    <property type="protein sequence ID" value="GAA1761750.1"/>
    <property type="molecule type" value="Genomic_DNA"/>
</dbReference>
<comment type="caution">
    <text evidence="3">The sequence shown here is derived from an EMBL/GenBank/DDBJ whole genome shotgun (WGS) entry which is preliminary data.</text>
</comment>
<evidence type="ECO:0000256" key="1">
    <source>
        <dbReference type="SAM" id="Phobius"/>
    </source>
</evidence>
<evidence type="ECO:0000313" key="4">
    <source>
        <dbReference type="Proteomes" id="UP001500506"/>
    </source>
</evidence>
<dbReference type="Proteomes" id="UP001500506">
    <property type="component" value="Unassembled WGS sequence"/>
</dbReference>